<dbReference type="PANTHER" id="PTHR30273:SF2">
    <property type="entry name" value="PROTEIN FECR"/>
    <property type="match status" value="1"/>
</dbReference>
<name>A0ABT2I1Y0_9SPHN</name>
<dbReference type="InterPro" id="IPR006860">
    <property type="entry name" value="FecR"/>
</dbReference>
<dbReference type="Gene3D" id="3.55.50.30">
    <property type="match status" value="1"/>
</dbReference>
<evidence type="ECO:0000259" key="1">
    <source>
        <dbReference type="Pfam" id="PF04773"/>
    </source>
</evidence>
<proteinExistence type="predicted"/>
<dbReference type="RefSeq" id="WP_260044320.1">
    <property type="nucleotide sequence ID" value="NZ_JANZXA010000002.1"/>
</dbReference>
<accession>A0ABT2I1Y0</accession>
<keyword evidence="3" id="KW-1185">Reference proteome</keyword>
<reference evidence="2" key="1">
    <citation type="submission" date="2022-09" db="EMBL/GenBank/DDBJ databases">
        <title>Novosphingobium sp. Nov., a polycyclic aromatic hydrocarbon-degrading bacterium isolated form mangrove sediments in HongKong.</title>
        <authorList>
            <person name="Hu Z."/>
        </authorList>
    </citation>
    <scope>NUCLEOTIDE SEQUENCE</scope>
    <source>
        <strain evidence="2">HK4-1</strain>
    </source>
</reference>
<feature type="domain" description="FecR protein" evidence="1">
    <location>
        <begin position="129"/>
        <end position="220"/>
    </location>
</feature>
<evidence type="ECO:0000313" key="3">
    <source>
        <dbReference type="Proteomes" id="UP001165583"/>
    </source>
</evidence>
<dbReference type="Pfam" id="PF04773">
    <property type="entry name" value="FecR"/>
    <property type="match status" value="1"/>
</dbReference>
<dbReference type="Proteomes" id="UP001165583">
    <property type="component" value="Unassembled WGS sequence"/>
</dbReference>
<sequence length="335" mass="37324">MPSVTIWRGPWWTCIWRSRKSKNEAALSENSSIEFQAAEWIERRTGGEPFDETAFQAWLAADPGRQPVFDAMWRHIMGSDMNAALRAYDKRGASGRNLAVGGLAALLVVAGGYKATPSVELYFAQPREYAVAGEEVREIRLEDGTRLFLAGGADVKVRYTRHDRVVELGQGTIFAKVAHDEGRPFRVDTGEARIVDIGTSFEVLSKPGEIRVSVASGVVRFGRSGWFDKPIELIRRQSATLDRTGLKRTADVSPDNVARWRSEWVEYKGTPLRQVIADLQTLSPLPIRIADESLANKLVGGRIRLTDPVGQLQNLAIIYEFQVRRSDNGLIVSKN</sequence>
<dbReference type="Gene3D" id="2.60.120.1440">
    <property type="match status" value="1"/>
</dbReference>
<gene>
    <name evidence="2" type="ORF">NZK81_04580</name>
</gene>
<dbReference type="InterPro" id="IPR012373">
    <property type="entry name" value="Ferrdict_sens_TM"/>
</dbReference>
<dbReference type="PANTHER" id="PTHR30273">
    <property type="entry name" value="PERIPLASMIC SIGNAL SENSOR AND SIGMA FACTOR ACTIVATOR FECR-RELATED"/>
    <property type="match status" value="1"/>
</dbReference>
<dbReference type="PIRSF" id="PIRSF018266">
    <property type="entry name" value="FecR"/>
    <property type="match status" value="1"/>
</dbReference>
<organism evidence="2 3">
    <name type="scientific">Novosphingobium mangrovi</name>
    <name type="common">ex Huang et al. 2023</name>
    <dbReference type="NCBI Taxonomy" id="2976432"/>
    <lineage>
        <taxon>Bacteria</taxon>
        <taxon>Pseudomonadati</taxon>
        <taxon>Pseudomonadota</taxon>
        <taxon>Alphaproteobacteria</taxon>
        <taxon>Sphingomonadales</taxon>
        <taxon>Sphingomonadaceae</taxon>
        <taxon>Novosphingobium</taxon>
    </lineage>
</organism>
<dbReference type="EMBL" id="JANZXA010000002">
    <property type="protein sequence ID" value="MCT2398813.1"/>
    <property type="molecule type" value="Genomic_DNA"/>
</dbReference>
<comment type="caution">
    <text evidence="2">The sequence shown here is derived from an EMBL/GenBank/DDBJ whole genome shotgun (WGS) entry which is preliminary data.</text>
</comment>
<evidence type="ECO:0000313" key="2">
    <source>
        <dbReference type="EMBL" id="MCT2398813.1"/>
    </source>
</evidence>
<protein>
    <submittedName>
        <fullName evidence="2">FecR domain-containing protein</fullName>
    </submittedName>
</protein>